<gene>
    <name evidence="2" type="ORF">RO3G_16160</name>
</gene>
<dbReference type="RefSeq" id="XP_067526845.1">
    <property type="nucleotide sequence ID" value="XM_067670744.1"/>
</dbReference>
<organism evidence="2 3">
    <name type="scientific">Rhizopus delemar (strain RA 99-880 / ATCC MYA-4621 / FGSC 9543 / NRRL 43880)</name>
    <name type="common">Mucormycosis agent</name>
    <name type="synonym">Rhizopus arrhizus var. delemar</name>
    <dbReference type="NCBI Taxonomy" id="246409"/>
    <lineage>
        <taxon>Eukaryota</taxon>
        <taxon>Fungi</taxon>
        <taxon>Fungi incertae sedis</taxon>
        <taxon>Mucoromycota</taxon>
        <taxon>Mucoromycotina</taxon>
        <taxon>Mucoromycetes</taxon>
        <taxon>Mucorales</taxon>
        <taxon>Mucorineae</taxon>
        <taxon>Rhizopodaceae</taxon>
        <taxon>Rhizopus</taxon>
    </lineage>
</organism>
<accession>I1CSL9</accession>
<feature type="region of interest" description="Disordered" evidence="1">
    <location>
        <begin position="31"/>
        <end position="72"/>
    </location>
</feature>
<dbReference type="GeneID" id="93623125"/>
<protein>
    <submittedName>
        <fullName evidence="2">Uncharacterized protein</fullName>
    </submittedName>
</protein>
<dbReference type="InParanoid" id="I1CSL9"/>
<dbReference type="Proteomes" id="UP000009138">
    <property type="component" value="Unassembled WGS sequence"/>
</dbReference>
<dbReference type="AlphaFoldDB" id="I1CSL9"/>
<feature type="region of interest" description="Disordered" evidence="1">
    <location>
        <begin position="499"/>
        <end position="521"/>
    </location>
</feature>
<name>I1CSL9_RHIO9</name>
<reference evidence="2 3" key="1">
    <citation type="journal article" date="2009" name="PLoS Genet.">
        <title>Genomic analysis of the basal lineage fungus Rhizopus oryzae reveals a whole-genome duplication.</title>
        <authorList>
            <person name="Ma L.-J."/>
            <person name="Ibrahim A.S."/>
            <person name="Skory C."/>
            <person name="Grabherr M.G."/>
            <person name="Burger G."/>
            <person name="Butler M."/>
            <person name="Elias M."/>
            <person name="Idnurm A."/>
            <person name="Lang B.F."/>
            <person name="Sone T."/>
            <person name="Abe A."/>
            <person name="Calvo S.E."/>
            <person name="Corrochano L.M."/>
            <person name="Engels R."/>
            <person name="Fu J."/>
            <person name="Hansberg W."/>
            <person name="Kim J.-M."/>
            <person name="Kodira C.D."/>
            <person name="Koehrsen M.J."/>
            <person name="Liu B."/>
            <person name="Miranda-Saavedra D."/>
            <person name="O'Leary S."/>
            <person name="Ortiz-Castellanos L."/>
            <person name="Poulter R."/>
            <person name="Rodriguez-Romero J."/>
            <person name="Ruiz-Herrera J."/>
            <person name="Shen Y.-Q."/>
            <person name="Zeng Q."/>
            <person name="Galagan J."/>
            <person name="Birren B.W."/>
            <person name="Cuomo C.A."/>
            <person name="Wickes B.L."/>
        </authorList>
    </citation>
    <scope>NUCLEOTIDE SEQUENCE [LARGE SCALE GENOMIC DNA]</scope>
    <source>
        <strain evidence="3">RA 99-880 / ATCC MYA-4621 / FGSC 9543 / NRRL 43880</strain>
    </source>
</reference>
<keyword evidence="3" id="KW-1185">Reference proteome</keyword>
<proteinExistence type="predicted"/>
<feature type="region of interest" description="Disordered" evidence="1">
    <location>
        <begin position="124"/>
        <end position="146"/>
    </location>
</feature>
<sequence length="613" mass="69505">MDRKVTGHKIDIIIDSFKLYVEDNSDDDFQPVAISRKRKSRENIPQSGSPKRLKGKGKATDSEVTTTSSIGISTTDEPIVFNKITLEDNDLEYSSDDFDAPVVKRPFLGESTKSAFGITKSTSAAVGSSTTTPKTSLTPPKPNEPVPTAFKSAAASVKSSDIKEDSKKMSKRVMTIKTTVKNIWKPAYLQPLYDLIHTTNLLVTHTFAFTKYIYLQSLAANENFELNNFVTKDFFVEVFLSLVLSKGGNSTRLKDTTKNYRRLISKYKEAYFEDASYSPTNLPYAQQIALYECTKIQTAYYNNIKAHFGNRLRSLINKLFKKKEKTESLRGEMQANKSSSKVIKEAIRKTIYRPCNRVKLAIAKKEMPEVGLLDDFLSSYPEDYTFQKNSIYYDVMASPKNHFKAFLRLAQLSEAEQTKQFACFPLRSTFIPCYMTLDSKIIHYHILKSKKNPKTGSKFETWGAAVDLNKKAFKNQGFQKSLRFQGTLETDGVGVSIIKQNTDTSRKSPKPNTEKKVDGNQTEHIEGLTQAELKSTEGKCVLIDPGRQDLMYCMKETSTVEEKQTLIFTKNNRSKCSRHFRYLRKNTQPFVVQKAEAVLSRSESNSVNLKKFV</sequence>
<evidence type="ECO:0000256" key="1">
    <source>
        <dbReference type="SAM" id="MobiDB-lite"/>
    </source>
</evidence>
<feature type="compositionally biased region" description="Low complexity" evidence="1">
    <location>
        <begin position="124"/>
        <end position="138"/>
    </location>
</feature>
<feature type="compositionally biased region" description="Basic and acidic residues" evidence="1">
    <location>
        <begin position="512"/>
        <end position="521"/>
    </location>
</feature>
<dbReference type="OrthoDB" id="2288631at2759"/>
<dbReference type="EMBL" id="CH476750">
    <property type="protein sequence ID" value="EIE91449.1"/>
    <property type="molecule type" value="Genomic_DNA"/>
</dbReference>
<evidence type="ECO:0000313" key="2">
    <source>
        <dbReference type="EMBL" id="EIE91449.1"/>
    </source>
</evidence>
<dbReference type="VEuPathDB" id="FungiDB:RO3G_16160"/>
<evidence type="ECO:0000313" key="3">
    <source>
        <dbReference type="Proteomes" id="UP000009138"/>
    </source>
</evidence>